<evidence type="ECO:0000256" key="7">
    <source>
        <dbReference type="SAM" id="SignalP"/>
    </source>
</evidence>
<dbReference type="InterPro" id="IPR014745">
    <property type="entry name" value="MHC_II_a/b_N"/>
</dbReference>
<dbReference type="InterPro" id="IPR000353">
    <property type="entry name" value="MHC_II_b_N"/>
</dbReference>
<dbReference type="RefSeq" id="XP_055359040.1">
    <property type="nucleotide sequence ID" value="XM_055503065.1"/>
</dbReference>
<keyword evidence="4" id="KW-1015">Disulfide bond</keyword>
<dbReference type="SMART" id="SM00921">
    <property type="entry name" value="MHC_II_beta"/>
    <property type="match status" value="1"/>
</dbReference>
<dbReference type="InterPro" id="IPR050160">
    <property type="entry name" value="MHC/Immunoglobulin"/>
</dbReference>
<organism evidence="9 11">
    <name type="scientific">Betta splendens</name>
    <name type="common">Siamese fighting fish</name>
    <dbReference type="NCBI Taxonomy" id="158456"/>
    <lineage>
        <taxon>Eukaryota</taxon>
        <taxon>Metazoa</taxon>
        <taxon>Chordata</taxon>
        <taxon>Craniata</taxon>
        <taxon>Vertebrata</taxon>
        <taxon>Euteleostomi</taxon>
        <taxon>Actinopterygii</taxon>
        <taxon>Neopterygii</taxon>
        <taxon>Teleostei</taxon>
        <taxon>Neoteleostei</taxon>
        <taxon>Acanthomorphata</taxon>
        <taxon>Anabantaria</taxon>
        <taxon>Anabantiformes</taxon>
        <taxon>Anabantoidei</taxon>
        <taxon>Osphronemidae</taxon>
        <taxon>Betta</taxon>
    </lineage>
</organism>
<evidence type="ECO:0000313" key="9">
    <source>
        <dbReference type="Proteomes" id="UP000515150"/>
    </source>
</evidence>
<dbReference type="GeneID" id="114842432"/>
<dbReference type="Gene3D" id="3.10.320.10">
    <property type="entry name" value="Class II Histocompatibility Antigen, M Beta Chain, Chain B, domain 1"/>
    <property type="match status" value="1"/>
</dbReference>
<dbReference type="PANTHER" id="PTHR19944:SF99">
    <property type="entry name" value="HLA CLASS II HISTOCOMPATIBILITY ANTIGEN, DRB1 BETA CHAIN"/>
    <property type="match status" value="1"/>
</dbReference>
<dbReference type="InterPro" id="IPR036179">
    <property type="entry name" value="Ig-like_dom_sf"/>
</dbReference>
<dbReference type="Pfam" id="PF07654">
    <property type="entry name" value="C1-set"/>
    <property type="match status" value="1"/>
</dbReference>
<dbReference type="SUPFAM" id="SSF54452">
    <property type="entry name" value="MHC antigen-recognition domain"/>
    <property type="match status" value="1"/>
</dbReference>
<accession>A0A9W2XBN1</accession>
<evidence type="ECO:0000256" key="2">
    <source>
        <dbReference type="ARBA" id="ARBA00022692"/>
    </source>
</evidence>
<dbReference type="RefSeq" id="XP_055359039.1">
    <property type="nucleotide sequence ID" value="XM_055503064.1"/>
</dbReference>
<feature type="signal peptide" evidence="7">
    <location>
        <begin position="1"/>
        <end position="22"/>
    </location>
</feature>
<dbReference type="GO" id="GO:0042613">
    <property type="term" value="C:MHC class II protein complex"/>
    <property type="evidence" value="ECO:0007669"/>
    <property type="project" value="InterPro"/>
</dbReference>
<dbReference type="SMART" id="SM00407">
    <property type="entry name" value="IGc1"/>
    <property type="match status" value="1"/>
</dbReference>
<evidence type="ECO:0000259" key="8">
    <source>
        <dbReference type="PROSITE" id="PS50835"/>
    </source>
</evidence>
<keyword evidence="7" id="KW-0732">Signal</keyword>
<dbReference type="AlphaFoldDB" id="A0A9W2XBN1"/>
<keyword evidence="3 6" id="KW-1133">Transmembrane helix</keyword>
<evidence type="ECO:0000313" key="12">
    <source>
        <dbReference type="RefSeq" id="XP_055359040.1"/>
    </source>
</evidence>
<proteinExistence type="predicted"/>
<evidence type="ECO:0000256" key="6">
    <source>
        <dbReference type="SAM" id="Phobius"/>
    </source>
</evidence>
<dbReference type="InterPro" id="IPR011162">
    <property type="entry name" value="MHC_I/II-like_Ag-recog"/>
</dbReference>
<feature type="domain" description="Ig-like" evidence="8">
    <location>
        <begin position="112"/>
        <end position="202"/>
    </location>
</feature>
<dbReference type="GO" id="GO:0019882">
    <property type="term" value="P:antigen processing and presentation"/>
    <property type="evidence" value="ECO:0007669"/>
    <property type="project" value="InterPro"/>
</dbReference>
<feature type="chain" id="PRO_5044702201" evidence="7">
    <location>
        <begin position="23"/>
        <end position="280"/>
    </location>
</feature>
<dbReference type="PROSITE" id="PS50835">
    <property type="entry name" value="IG_LIKE"/>
    <property type="match status" value="1"/>
</dbReference>
<dbReference type="PANTHER" id="PTHR19944">
    <property type="entry name" value="MHC CLASS II-RELATED"/>
    <property type="match status" value="1"/>
</dbReference>
<feature type="transmembrane region" description="Helical" evidence="6">
    <location>
        <begin position="214"/>
        <end position="235"/>
    </location>
</feature>
<evidence type="ECO:0000256" key="5">
    <source>
        <dbReference type="ARBA" id="ARBA00023180"/>
    </source>
</evidence>
<evidence type="ECO:0000313" key="10">
    <source>
        <dbReference type="RefSeq" id="XP_055359038.1"/>
    </source>
</evidence>
<dbReference type="SUPFAM" id="SSF48726">
    <property type="entry name" value="Immunoglobulin"/>
    <property type="match status" value="1"/>
</dbReference>
<dbReference type="RefSeq" id="XP_055359038.1">
    <property type="nucleotide sequence ID" value="XM_055503063.1"/>
</dbReference>
<dbReference type="Pfam" id="PF00969">
    <property type="entry name" value="MHC_II_beta"/>
    <property type="match status" value="1"/>
</dbReference>
<evidence type="ECO:0000256" key="3">
    <source>
        <dbReference type="ARBA" id="ARBA00022989"/>
    </source>
</evidence>
<name>A0A9W2XBN1_BETSP</name>
<dbReference type="InterPro" id="IPR007110">
    <property type="entry name" value="Ig-like_dom"/>
</dbReference>
<keyword evidence="6" id="KW-0472">Membrane</keyword>
<dbReference type="InterPro" id="IPR003597">
    <property type="entry name" value="Ig_C1-set"/>
</dbReference>
<sequence length="280" mass="31334">MCSTHRCLTRFLLLLLFSTAGALYGHAVVHCVFTSTDGHDAVYLEDYYFNKLLIGQYNSSVGKMVGYTEIGKEFADSLNKNQENVKLLQWKTKRCKAEVPLVIKSLLNPVEPYVLLRSVKAATSEHPGVLICSVYNFYPKQINVTWLSDGKEITSGVTSTDEMSNGNWLYQIHSHLEYKPREGEKITCMVEHASFKQPKLVDWEPGTDPGMIKIAFTTTGLVSGLVLFIFALIYYKQKQTGERNIFLVDLASVMLSGGQAYLIPVCNEEPSVSVLCVVLL</sequence>
<keyword evidence="2 6" id="KW-0812">Transmembrane</keyword>
<reference evidence="10 11" key="1">
    <citation type="submission" date="2025-04" db="UniProtKB">
        <authorList>
            <consortium name="RefSeq"/>
        </authorList>
    </citation>
    <scope>IDENTIFICATION</scope>
</reference>
<dbReference type="Gene3D" id="2.60.40.10">
    <property type="entry name" value="Immunoglobulins"/>
    <property type="match status" value="1"/>
</dbReference>
<dbReference type="Proteomes" id="UP000515150">
    <property type="component" value="Chromosome 16"/>
</dbReference>
<dbReference type="GO" id="GO:0006955">
    <property type="term" value="P:immune response"/>
    <property type="evidence" value="ECO:0007669"/>
    <property type="project" value="InterPro"/>
</dbReference>
<evidence type="ECO:0000256" key="1">
    <source>
        <dbReference type="ARBA" id="ARBA00004479"/>
    </source>
</evidence>
<keyword evidence="9" id="KW-1185">Reference proteome</keyword>
<evidence type="ECO:0000256" key="4">
    <source>
        <dbReference type="ARBA" id="ARBA00023157"/>
    </source>
</evidence>
<dbReference type="OrthoDB" id="9940220at2759"/>
<protein>
    <submittedName>
        <fullName evidence="10 11">Rano class II histocompatibility antigen, A beta chain-like isoform X1</fullName>
    </submittedName>
</protein>
<keyword evidence="5" id="KW-0325">Glycoprotein</keyword>
<gene>
    <name evidence="10 11 12" type="primary">LOC114842432</name>
</gene>
<dbReference type="InterPro" id="IPR013783">
    <property type="entry name" value="Ig-like_fold"/>
</dbReference>
<evidence type="ECO:0000313" key="11">
    <source>
        <dbReference type="RefSeq" id="XP_055359039.1"/>
    </source>
</evidence>
<comment type="subcellular location">
    <subcellularLocation>
        <location evidence="1">Membrane</location>
        <topology evidence="1">Single-pass type I membrane protein</topology>
    </subcellularLocation>
</comment>